<keyword evidence="3" id="KW-1185">Reference proteome</keyword>
<dbReference type="PANTHER" id="PTHR35204">
    <property type="entry name" value="YALI0A21131P"/>
    <property type="match status" value="1"/>
</dbReference>
<name>A0A9W8NN29_9PEZI</name>
<protein>
    <submittedName>
        <fullName evidence="2">Uncharacterized protein</fullName>
    </submittedName>
</protein>
<accession>A0A9W8NN29</accession>
<dbReference type="EMBL" id="JANPWZ010000021">
    <property type="protein sequence ID" value="KAJ3580233.1"/>
    <property type="molecule type" value="Genomic_DNA"/>
</dbReference>
<comment type="caution">
    <text evidence="2">The sequence shown here is derived from an EMBL/GenBank/DDBJ whole genome shotgun (WGS) entry which is preliminary data.</text>
</comment>
<dbReference type="Proteomes" id="UP001148614">
    <property type="component" value="Unassembled WGS sequence"/>
</dbReference>
<evidence type="ECO:0000313" key="3">
    <source>
        <dbReference type="Proteomes" id="UP001148614"/>
    </source>
</evidence>
<organism evidence="2 3">
    <name type="scientific">Xylaria arbuscula</name>
    <dbReference type="NCBI Taxonomy" id="114810"/>
    <lineage>
        <taxon>Eukaryota</taxon>
        <taxon>Fungi</taxon>
        <taxon>Dikarya</taxon>
        <taxon>Ascomycota</taxon>
        <taxon>Pezizomycotina</taxon>
        <taxon>Sordariomycetes</taxon>
        <taxon>Xylariomycetidae</taxon>
        <taxon>Xylariales</taxon>
        <taxon>Xylariaceae</taxon>
        <taxon>Xylaria</taxon>
    </lineage>
</organism>
<proteinExistence type="predicted"/>
<feature type="region of interest" description="Disordered" evidence="1">
    <location>
        <begin position="196"/>
        <end position="236"/>
    </location>
</feature>
<feature type="region of interest" description="Disordered" evidence="1">
    <location>
        <begin position="611"/>
        <end position="647"/>
    </location>
</feature>
<sequence>MFSPPLDAVHHDPGLTALTNHWQAIQNVASKVQASQVCLHPSKGINYDHTAPDTSPERGAYGDNFTTKTTNRTVESSLADQLSYTYSTVFSVSPARVTKDISGFLAAALAIGVRSGESVADSSGPREEIARVRAPEIFNAVNNAMRQWGSSLHHNGMSFFLATVPEGVLLHHGNASPLSPSEPDWLAFEIEHAENFARGRRDRPKGGPGRPQGRGPARRSQRVLEAVDDEDDDNESHGYLHVYRTMRSMRYIYVDGMGAGKTSMGTLDSQDLILRGKSPEGDAEPTHWSQDHEEGDLPPKGPRGGGPMDERQRAMDLCELARKWGLDGIIRMEAGFEIIQCDFSDGLEQVQALQRPQNIEPDHKGFGNLEQFRGLAERYQGIGSTRVIIDYSSMVSAFFFPINITNSDTKRQDLPRLSSAKRHSLDGIKAYVANIVHERINQTSRIIDWQDVTDMIVARYADRLKLMAEEVHNLETMASEVNFLTNVFIDNRDGSDKTDKAITRCTHFYLRPVSPVTEPDVLIKAALETTSHRICQVLLHVHQLVVDNPDPDQTSLEASVNALKQLTEYLNWPRFKRCPPCAIDEVCLIPMWPFGTVDQYSSPRCSNGTTLDGEDSYWGHGPGGRPGGKPPKPDSSDEPWFFSGSEL</sequence>
<dbReference type="PANTHER" id="PTHR35204:SF1">
    <property type="entry name" value="ENTEROTOXIN"/>
    <property type="match status" value="1"/>
</dbReference>
<feature type="region of interest" description="Disordered" evidence="1">
    <location>
        <begin position="275"/>
        <end position="310"/>
    </location>
</feature>
<dbReference type="InterPro" id="IPR038921">
    <property type="entry name" value="YOR389W-like"/>
</dbReference>
<gene>
    <name evidence="2" type="ORF">NPX13_g330</name>
</gene>
<reference evidence="2" key="1">
    <citation type="submission" date="2022-07" db="EMBL/GenBank/DDBJ databases">
        <title>Genome Sequence of Xylaria arbuscula.</title>
        <authorList>
            <person name="Buettner E."/>
        </authorList>
    </citation>
    <scope>NUCLEOTIDE SEQUENCE</scope>
    <source>
        <strain evidence="2">VT107</strain>
    </source>
</reference>
<dbReference type="VEuPathDB" id="FungiDB:F4678DRAFT_425061"/>
<evidence type="ECO:0000256" key="1">
    <source>
        <dbReference type="SAM" id="MobiDB-lite"/>
    </source>
</evidence>
<dbReference type="AlphaFoldDB" id="A0A9W8NN29"/>
<feature type="region of interest" description="Disordered" evidence="1">
    <location>
        <begin position="47"/>
        <end position="67"/>
    </location>
</feature>
<evidence type="ECO:0000313" key="2">
    <source>
        <dbReference type="EMBL" id="KAJ3580233.1"/>
    </source>
</evidence>